<sequence>MEIDAQTGVHTSWFVSGPFRYSVDAAWDPMNTALGTGLQDPAIGEKVLSVAEDPFFKKSFNGRVDSIMKALVRSHLEEEVTPTPCPFSTLAHILKNDFLNPSTRLETLPVSLHVGPGERTTTVWPRTAMSFEILARHLKCTIIIFSSTEQPRQYSCDLSRGTIPLIHKKQALDG</sequence>
<dbReference type="AlphaFoldDB" id="A0A197KE69"/>
<accession>A0A197KE69</accession>
<name>A0A197KE69_9FUNG</name>
<keyword evidence="2" id="KW-1185">Reference proteome</keyword>
<proteinExistence type="predicted"/>
<reference evidence="1 2" key="1">
    <citation type="submission" date="2016-05" db="EMBL/GenBank/DDBJ databases">
        <title>Genome sequencing reveals origins of a unique bacterial endosymbiosis in the earliest lineages of terrestrial Fungi.</title>
        <authorList>
            <consortium name="DOE Joint Genome Institute"/>
            <person name="Uehling J."/>
            <person name="Gryganskyi A."/>
            <person name="Hameed K."/>
            <person name="Tschaplinski T."/>
            <person name="Misztal P."/>
            <person name="Wu S."/>
            <person name="Desiro A."/>
            <person name="Vande Pol N."/>
            <person name="Du Z.-Y."/>
            <person name="Zienkiewicz A."/>
            <person name="Zienkiewicz K."/>
            <person name="Morin E."/>
            <person name="Tisserant E."/>
            <person name="Splivallo R."/>
            <person name="Hainaut M."/>
            <person name="Henrissat B."/>
            <person name="Ohm R."/>
            <person name="Kuo A."/>
            <person name="Yan J."/>
            <person name="Lipzen A."/>
            <person name="Nolan M."/>
            <person name="Labutti K."/>
            <person name="Barry K."/>
            <person name="Goldstein A."/>
            <person name="Labbe J."/>
            <person name="Schadt C."/>
            <person name="Tuskan G."/>
            <person name="Grigoriev I."/>
            <person name="Martin F."/>
            <person name="Vilgalys R."/>
            <person name="Bonito G."/>
        </authorList>
    </citation>
    <scope>NUCLEOTIDE SEQUENCE [LARGE SCALE GENOMIC DNA]</scope>
    <source>
        <strain evidence="1 2">AG-77</strain>
    </source>
</reference>
<feature type="non-terminal residue" evidence="1">
    <location>
        <position position="174"/>
    </location>
</feature>
<organism evidence="1 2">
    <name type="scientific">Linnemannia elongata AG-77</name>
    <dbReference type="NCBI Taxonomy" id="1314771"/>
    <lineage>
        <taxon>Eukaryota</taxon>
        <taxon>Fungi</taxon>
        <taxon>Fungi incertae sedis</taxon>
        <taxon>Mucoromycota</taxon>
        <taxon>Mortierellomycotina</taxon>
        <taxon>Mortierellomycetes</taxon>
        <taxon>Mortierellales</taxon>
        <taxon>Mortierellaceae</taxon>
        <taxon>Linnemannia</taxon>
    </lineage>
</organism>
<gene>
    <name evidence="1" type="ORF">K457DRAFT_13553</name>
</gene>
<protein>
    <submittedName>
        <fullName evidence="1">Uncharacterized protein</fullName>
    </submittedName>
</protein>
<evidence type="ECO:0000313" key="2">
    <source>
        <dbReference type="Proteomes" id="UP000078512"/>
    </source>
</evidence>
<evidence type="ECO:0000313" key="1">
    <source>
        <dbReference type="EMBL" id="OAQ34976.1"/>
    </source>
</evidence>
<dbReference type="EMBL" id="KV442015">
    <property type="protein sequence ID" value="OAQ34976.1"/>
    <property type="molecule type" value="Genomic_DNA"/>
</dbReference>
<dbReference type="OrthoDB" id="10378774at2759"/>
<dbReference type="Proteomes" id="UP000078512">
    <property type="component" value="Unassembled WGS sequence"/>
</dbReference>